<feature type="domain" description="Sodium/calcium exchanger membrane region" evidence="6">
    <location>
        <begin position="168"/>
        <end position="305"/>
    </location>
</feature>
<dbReference type="Gene3D" id="1.20.1420.30">
    <property type="entry name" value="NCX, central ion-binding region"/>
    <property type="match status" value="1"/>
</dbReference>
<feature type="transmembrane region" description="Helical" evidence="5">
    <location>
        <begin position="291"/>
        <end position="307"/>
    </location>
</feature>
<feature type="transmembrane region" description="Helical" evidence="5">
    <location>
        <begin position="260"/>
        <end position="279"/>
    </location>
</feature>
<evidence type="ECO:0000256" key="4">
    <source>
        <dbReference type="ARBA" id="ARBA00023136"/>
    </source>
</evidence>
<keyword evidence="2 5" id="KW-0812">Transmembrane</keyword>
<dbReference type="NCBIfam" id="TIGR00367">
    <property type="entry name" value="calcium/sodium antiporter"/>
    <property type="match status" value="1"/>
</dbReference>
<dbReference type="InterPro" id="IPR004481">
    <property type="entry name" value="K/Na/Ca-exchanger"/>
</dbReference>
<dbReference type="GO" id="GO:0005262">
    <property type="term" value="F:calcium channel activity"/>
    <property type="evidence" value="ECO:0007669"/>
    <property type="project" value="TreeGrafter"/>
</dbReference>
<name>A0A381Q9D2_9ZZZZ</name>
<dbReference type="GO" id="GO:0008273">
    <property type="term" value="F:calcium, potassium:sodium antiporter activity"/>
    <property type="evidence" value="ECO:0007669"/>
    <property type="project" value="TreeGrafter"/>
</dbReference>
<feature type="transmembrane region" description="Helical" evidence="5">
    <location>
        <begin position="78"/>
        <end position="97"/>
    </location>
</feature>
<feature type="non-terminal residue" evidence="7">
    <location>
        <position position="1"/>
    </location>
</feature>
<dbReference type="EMBL" id="UINC01001261">
    <property type="protein sequence ID" value="SUZ75945.1"/>
    <property type="molecule type" value="Genomic_DNA"/>
</dbReference>
<evidence type="ECO:0000256" key="1">
    <source>
        <dbReference type="ARBA" id="ARBA00004141"/>
    </source>
</evidence>
<reference evidence="7" key="1">
    <citation type="submission" date="2018-05" db="EMBL/GenBank/DDBJ databases">
        <authorList>
            <person name="Lanie J.A."/>
            <person name="Ng W.-L."/>
            <person name="Kazmierczak K.M."/>
            <person name="Andrzejewski T.M."/>
            <person name="Davidsen T.M."/>
            <person name="Wayne K.J."/>
            <person name="Tettelin H."/>
            <person name="Glass J.I."/>
            <person name="Rusch D."/>
            <person name="Podicherti R."/>
            <person name="Tsui H.-C.T."/>
            <person name="Winkler M.E."/>
        </authorList>
    </citation>
    <scope>NUCLEOTIDE SEQUENCE</scope>
</reference>
<gene>
    <name evidence="7" type="ORF">METZ01_LOCUS28799</name>
</gene>
<dbReference type="GO" id="GO:0006874">
    <property type="term" value="P:intracellular calcium ion homeostasis"/>
    <property type="evidence" value="ECO:0007669"/>
    <property type="project" value="TreeGrafter"/>
</dbReference>
<dbReference type="InterPro" id="IPR044880">
    <property type="entry name" value="NCX_ion-bd_dom_sf"/>
</dbReference>
<dbReference type="PANTHER" id="PTHR10846">
    <property type="entry name" value="SODIUM/POTASSIUM/CALCIUM EXCHANGER"/>
    <property type="match status" value="1"/>
</dbReference>
<dbReference type="Pfam" id="PF01699">
    <property type="entry name" value="Na_Ca_ex"/>
    <property type="match status" value="2"/>
</dbReference>
<keyword evidence="4 5" id="KW-0472">Membrane</keyword>
<comment type="subcellular location">
    <subcellularLocation>
        <location evidence="1">Membrane</location>
        <topology evidence="1">Multi-pass membrane protein</topology>
    </subcellularLocation>
</comment>
<dbReference type="InterPro" id="IPR004837">
    <property type="entry name" value="NaCa_Exmemb"/>
</dbReference>
<feature type="transmembrane region" description="Helical" evidence="5">
    <location>
        <begin position="199"/>
        <end position="221"/>
    </location>
</feature>
<keyword evidence="3 5" id="KW-1133">Transmembrane helix</keyword>
<feature type="transmembrane region" description="Helical" evidence="5">
    <location>
        <begin position="233"/>
        <end position="254"/>
    </location>
</feature>
<evidence type="ECO:0000259" key="6">
    <source>
        <dbReference type="Pfam" id="PF01699"/>
    </source>
</evidence>
<feature type="transmembrane region" description="Helical" evidence="5">
    <location>
        <begin position="126"/>
        <end position="144"/>
    </location>
</feature>
<feature type="transmembrane region" description="Helical" evidence="5">
    <location>
        <begin position="104"/>
        <end position="120"/>
    </location>
</feature>
<feature type="domain" description="Sodium/calcium exchanger membrane region" evidence="6">
    <location>
        <begin position="4"/>
        <end position="143"/>
    </location>
</feature>
<evidence type="ECO:0000256" key="3">
    <source>
        <dbReference type="ARBA" id="ARBA00022989"/>
    </source>
</evidence>
<evidence type="ECO:0000256" key="2">
    <source>
        <dbReference type="ARBA" id="ARBA00022692"/>
    </source>
</evidence>
<feature type="transmembrane region" description="Helical" evidence="5">
    <location>
        <begin position="165"/>
        <end position="187"/>
    </location>
</feature>
<evidence type="ECO:0000256" key="5">
    <source>
        <dbReference type="SAM" id="Phobius"/>
    </source>
</evidence>
<dbReference type="AlphaFoldDB" id="A0A381Q9D2"/>
<accession>A0A381Q9D2</accession>
<dbReference type="PANTHER" id="PTHR10846:SF8">
    <property type="entry name" value="INNER MEMBRANE PROTEIN YRBG"/>
    <property type="match status" value="1"/>
</dbReference>
<organism evidence="7">
    <name type="scientific">marine metagenome</name>
    <dbReference type="NCBI Taxonomy" id="408172"/>
    <lineage>
        <taxon>unclassified sequences</taxon>
        <taxon>metagenomes</taxon>
        <taxon>ecological metagenomes</taxon>
    </lineage>
</organism>
<proteinExistence type="predicted"/>
<sequence length="308" mass="31159">VFNAALLLIIGLALLFKSGNWLVDGAASLARALNLSSVVIGAVVLGFGTSAPELVVSTIAAWRGNPALGVGNIVGSNVANLTLILGSAGLITAVNLTPSVIRRQAPLSTISVALFALFVIDGRLSRTDGVILSALLIATIIYLVRAPSENLASSTDNEISTRRSLVKAISGLVGVLAGAQLAVTGATTLAEGWGLSGGFVGFSLVAVGTSLPELVTAIVAARRGETGLIIGNLFGSNIFNSLAVGGAMGLMGAGRINDPSLTRFGIGAMLVVVVLAYCLGVRKSRISRADALLLLGVYGLTTTILAVI</sequence>
<protein>
    <recommendedName>
        <fullName evidence="6">Sodium/calcium exchanger membrane region domain-containing protein</fullName>
    </recommendedName>
</protein>
<dbReference type="GO" id="GO:0005886">
    <property type="term" value="C:plasma membrane"/>
    <property type="evidence" value="ECO:0007669"/>
    <property type="project" value="TreeGrafter"/>
</dbReference>
<evidence type="ECO:0000313" key="7">
    <source>
        <dbReference type="EMBL" id="SUZ75945.1"/>
    </source>
</evidence>